<feature type="compositionally biased region" description="Basic and acidic residues" evidence="1">
    <location>
        <begin position="1"/>
        <end position="18"/>
    </location>
</feature>
<dbReference type="STRING" id="909613.UO65_5107"/>
<gene>
    <name evidence="2" type="ORF">UO65_5107</name>
</gene>
<feature type="region of interest" description="Disordered" evidence="1">
    <location>
        <begin position="1"/>
        <end position="41"/>
    </location>
</feature>
<dbReference type="AlphaFoldDB" id="W7IT42"/>
<dbReference type="RefSeq" id="WP_035286988.1">
    <property type="nucleotide sequence ID" value="NZ_AYXG01000197.1"/>
</dbReference>
<dbReference type="NCBIfam" id="TIGR04268">
    <property type="entry name" value="FxSxx-COOH"/>
    <property type="match status" value="1"/>
</dbReference>
<dbReference type="InterPro" id="IPR026334">
    <property type="entry name" value="FxSxx-COOH"/>
</dbReference>
<dbReference type="Proteomes" id="UP000019277">
    <property type="component" value="Unassembled WGS sequence"/>
</dbReference>
<name>W7IT42_9PSEU</name>
<evidence type="ECO:0000313" key="2">
    <source>
        <dbReference type="EMBL" id="EWC59566.1"/>
    </source>
</evidence>
<dbReference type="EMBL" id="AYXG01000197">
    <property type="protein sequence ID" value="EWC59566.1"/>
    <property type="molecule type" value="Genomic_DNA"/>
</dbReference>
<evidence type="ECO:0000313" key="3">
    <source>
        <dbReference type="Proteomes" id="UP000019277"/>
    </source>
</evidence>
<keyword evidence="3" id="KW-1185">Reference proteome</keyword>
<evidence type="ECO:0008006" key="4">
    <source>
        <dbReference type="Google" id="ProtNLM"/>
    </source>
</evidence>
<organism evidence="2 3">
    <name type="scientific">Actinokineospora spheciospongiae</name>
    <dbReference type="NCBI Taxonomy" id="909613"/>
    <lineage>
        <taxon>Bacteria</taxon>
        <taxon>Bacillati</taxon>
        <taxon>Actinomycetota</taxon>
        <taxon>Actinomycetes</taxon>
        <taxon>Pseudonocardiales</taxon>
        <taxon>Pseudonocardiaceae</taxon>
        <taxon>Actinokineospora</taxon>
    </lineage>
</organism>
<protein>
    <recommendedName>
        <fullName evidence="4">FXSXX-COOH protein</fullName>
    </recommendedName>
</protein>
<evidence type="ECO:0000256" key="1">
    <source>
        <dbReference type="SAM" id="MobiDB-lite"/>
    </source>
</evidence>
<accession>W7IT42</accession>
<sequence>MDARRAEHADTTADRGTDTTEATGGPGGGGTGAAADGGAAGLPDLTGLDFADLEAMPESVLRAALRRVLADGGAPSRFAAFQNSL</sequence>
<dbReference type="OrthoDB" id="9977904at2"/>
<proteinExistence type="predicted"/>
<reference evidence="2 3" key="1">
    <citation type="journal article" date="2014" name="Genome Announc.">
        <title>Draft Genome Sequence of the Antitrypanosomally Active Sponge-Associated Bacterium Actinokineospora sp. Strain EG49.</title>
        <authorList>
            <person name="Harjes J."/>
            <person name="Ryu T."/>
            <person name="Abdelmohsen U.R."/>
            <person name="Moitinho-Silva L."/>
            <person name="Horn H."/>
            <person name="Ravasi T."/>
            <person name="Hentschel U."/>
        </authorList>
    </citation>
    <scope>NUCLEOTIDE SEQUENCE [LARGE SCALE GENOMIC DNA]</scope>
    <source>
        <strain evidence="2 3">EG49</strain>
    </source>
</reference>
<comment type="caution">
    <text evidence="2">The sequence shown here is derived from an EMBL/GenBank/DDBJ whole genome shotgun (WGS) entry which is preliminary data.</text>
</comment>